<organism evidence="1 2">
    <name type="scientific">Gossypium armourianum</name>
    <dbReference type="NCBI Taxonomy" id="34283"/>
    <lineage>
        <taxon>Eukaryota</taxon>
        <taxon>Viridiplantae</taxon>
        <taxon>Streptophyta</taxon>
        <taxon>Embryophyta</taxon>
        <taxon>Tracheophyta</taxon>
        <taxon>Spermatophyta</taxon>
        <taxon>Magnoliopsida</taxon>
        <taxon>eudicotyledons</taxon>
        <taxon>Gunneridae</taxon>
        <taxon>Pentapetalae</taxon>
        <taxon>rosids</taxon>
        <taxon>malvids</taxon>
        <taxon>Malvales</taxon>
        <taxon>Malvaceae</taxon>
        <taxon>Malvoideae</taxon>
        <taxon>Gossypium</taxon>
    </lineage>
</organism>
<evidence type="ECO:0000313" key="2">
    <source>
        <dbReference type="Proteomes" id="UP000593575"/>
    </source>
</evidence>
<reference evidence="1 2" key="1">
    <citation type="journal article" date="2019" name="Genome Biol. Evol.">
        <title>Insights into the evolution of the New World diploid cottons (Gossypium, subgenus Houzingenia) based on genome sequencing.</title>
        <authorList>
            <person name="Grover C.E."/>
            <person name="Arick M.A. 2nd"/>
            <person name="Thrash A."/>
            <person name="Conover J.L."/>
            <person name="Sanders W.S."/>
            <person name="Peterson D.G."/>
            <person name="Frelichowski J.E."/>
            <person name="Scheffler J.A."/>
            <person name="Scheffler B.E."/>
            <person name="Wendel J.F."/>
        </authorList>
    </citation>
    <scope>NUCLEOTIDE SEQUENCE [LARGE SCALE GENOMIC DNA]</scope>
    <source>
        <strain evidence="1">6</strain>
        <tissue evidence="1">Leaf</tissue>
    </source>
</reference>
<keyword evidence="2" id="KW-1185">Reference proteome</keyword>
<accession>A0A7J9J3A0</accession>
<dbReference type="AlphaFoldDB" id="A0A7J9J3A0"/>
<sequence length="25" mass="3001">MSIGGCLLLLWSWALWRLLFLRPRV</sequence>
<proteinExistence type="predicted"/>
<gene>
    <name evidence="1" type="ORF">Goarm_013170</name>
</gene>
<protein>
    <submittedName>
        <fullName evidence="1">Uncharacterized protein</fullName>
    </submittedName>
</protein>
<dbReference type="Proteomes" id="UP000593575">
    <property type="component" value="Unassembled WGS sequence"/>
</dbReference>
<feature type="non-terminal residue" evidence="1">
    <location>
        <position position="25"/>
    </location>
</feature>
<comment type="caution">
    <text evidence="1">The sequence shown here is derived from an EMBL/GenBank/DDBJ whole genome shotgun (WGS) entry which is preliminary data.</text>
</comment>
<dbReference type="EMBL" id="JABFAE010000005">
    <property type="protein sequence ID" value="MBA0828498.1"/>
    <property type="molecule type" value="Genomic_DNA"/>
</dbReference>
<evidence type="ECO:0000313" key="1">
    <source>
        <dbReference type="EMBL" id="MBA0828498.1"/>
    </source>
</evidence>
<name>A0A7J9J3A0_9ROSI</name>